<evidence type="ECO:0000256" key="7">
    <source>
        <dbReference type="ARBA" id="ARBA00023180"/>
    </source>
</evidence>
<dbReference type="OrthoDB" id="9758603at2"/>
<comment type="pathway">
    <text evidence="3">Glycan metabolism; N-glycan degradation.</text>
</comment>
<dbReference type="AlphaFoldDB" id="A0A2A2SIT4"/>
<dbReference type="InterPro" id="IPR013783">
    <property type="entry name" value="Ig-like_fold"/>
</dbReference>
<dbReference type="SUPFAM" id="SSF51445">
    <property type="entry name" value="(Trans)glycosidases"/>
    <property type="match status" value="1"/>
</dbReference>
<reference evidence="17" key="1">
    <citation type="submission" date="2017-09" db="EMBL/GenBank/DDBJ databases">
        <authorList>
            <person name="Feng G."/>
            <person name="Zhu H."/>
        </authorList>
    </citation>
    <scope>NUCLEOTIDE SEQUENCE [LARGE SCALE GENOMIC DNA]</scope>
    <source>
        <strain evidence="17">1PNM-20</strain>
    </source>
</reference>
<evidence type="ECO:0000256" key="6">
    <source>
        <dbReference type="ARBA" id="ARBA00022801"/>
    </source>
</evidence>
<dbReference type="FunFam" id="2.60.120.260:FF:000060">
    <property type="entry name" value="Probable beta-mannosidase"/>
    <property type="match status" value="1"/>
</dbReference>
<comment type="similarity">
    <text evidence="10">Belongs to the glycosyl hydrolase 2 family. Beta-mannosidase B subfamily.</text>
</comment>
<evidence type="ECO:0000256" key="3">
    <source>
        <dbReference type="ARBA" id="ARBA00004740"/>
    </source>
</evidence>
<comment type="caution">
    <text evidence="16">The sequence shown here is derived from an EMBL/GenBank/DDBJ whole genome shotgun (WGS) entry which is preliminary data.</text>
</comment>
<evidence type="ECO:0000259" key="15">
    <source>
        <dbReference type="Pfam" id="PF22666"/>
    </source>
</evidence>
<dbReference type="GO" id="GO:0004567">
    <property type="term" value="F:beta-mannosidase activity"/>
    <property type="evidence" value="ECO:0007669"/>
    <property type="project" value="UniProtKB-EC"/>
</dbReference>
<evidence type="ECO:0000313" key="17">
    <source>
        <dbReference type="Proteomes" id="UP000218151"/>
    </source>
</evidence>
<dbReference type="RefSeq" id="WP_095997568.1">
    <property type="nucleotide sequence ID" value="NZ_NSLI01000002.1"/>
</dbReference>
<dbReference type="Pfam" id="PF00703">
    <property type="entry name" value="Glyco_hydro_2"/>
    <property type="match status" value="1"/>
</dbReference>
<dbReference type="SUPFAM" id="SSF49303">
    <property type="entry name" value="beta-Galactosidase/glucuronidase domain"/>
    <property type="match status" value="2"/>
</dbReference>
<dbReference type="InterPro" id="IPR041447">
    <property type="entry name" value="Mannosidase_ig"/>
</dbReference>
<organism evidence="16 17">
    <name type="scientific">Sphingomonas lenta</name>
    <dbReference type="NCBI Taxonomy" id="1141887"/>
    <lineage>
        <taxon>Bacteria</taxon>
        <taxon>Pseudomonadati</taxon>
        <taxon>Pseudomonadota</taxon>
        <taxon>Alphaproteobacteria</taxon>
        <taxon>Sphingomonadales</taxon>
        <taxon>Sphingomonadaceae</taxon>
        <taxon>Sphingomonas</taxon>
    </lineage>
</organism>
<dbReference type="GO" id="GO:0005975">
    <property type="term" value="P:carbohydrate metabolic process"/>
    <property type="evidence" value="ECO:0007669"/>
    <property type="project" value="InterPro"/>
</dbReference>
<dbReference type="GO" id="GO:0005764">
    <property type="term" value="C:lysosome"/>
    <property type="evidence" value="ECO:0007669"/>
    <property type="project" value="UniProtKB-SubCell"/>
</dbReference>
<gene>
    <name evidence="16" type="ORF">CKY28_07015</name>
</gene>
<evidence type="ECO:0000256" key="11">
    <source>
        <dbReference type="ARBA" id="ARBA00041069"/>
    </source>
</evidence>
<comment type="catalytic activity">
    <reaction evidence="1">
        <text>Hydrolysis of terminal, non-reducing beta-D-mannose residues in beta-D-mannosides.</text>
        <dbReference type="EC" id="3.2.1.25"/>
    </reaction>
</comment>
<evidence type="ECO:0000256" key="5">
    <source>
        <dbReference type="ARBA" id="ARBA00022729"/>
    </source>
</evidence>
<dbReference type="PANTHER" id="PTHR43730:SF1">
    <property type="entry name" value="BETA-MANNOSIDASE"/>
    <property type="match status" value="1"/>
</dbReference>
<protein>
    <recommendedName>
        <fullName evidence="11">Beta-mannosidase B</fullName>
        <ecNumber evidence="4">3.2.1.25</ecNumber>
    </recommendedName>
    <alternativeName>
        <fullName evidence="12">Mannanase B</fullName>
    </alternativeName>
</protein>
<feature type="domain" description="Glycoside hydrolase family 2 immunoglobulin-like beta-sandwich" evidence="13">
    <location>
        <begin position="238"/>
        <end position="283"/>
    </location>
</feature>
<evidence type="ECO:0000256" key="10">
    <source>
        <dbReference type="ARBA" id="ARBA00038429"/>
    </source>
</evidence>
<comment type="subcellular location">
    <subcellularLocation>
        <location evidence="2">Lysosome</location>
    </subcellularLocation>
</comment>
<dbReference type="InterPro" id="IPR050887">
    <property type="entry name" value="Beta-mannosidase_GH2"/>
</dbReference>
<accession>A0A2A2SIT4</accession>
<keyword evidence="8" id="KW-0458">Lysosome</keyword>
<dbReference type="Gene3D" id="3.20.20.80">
    <property type="entry name" value="Glycosidases"/>
    <property type="match status" value="1"/>
</dbReference>
<dbReference type="EMBL" id="NSLI01000002">
    <property type="protein sequence ID" value="PAX09070.1"/>
    <property type="molecule type" value="Genomic_DNA"/>
</dbReference>
<proteinExistence type="inferred from homology"/>
<feature type="domain" description="Mannosidase Ig/CBM-like" evidence="14">
    <location>
        <begin position="656"/>
        <end position="742"/>
    </location>
</feature>
<feature type="domain" description="Beta-mannosidase-like galactose-binding" evidence="15">
    <location>
        <begin position="11"/>
        <end position="179"/>
    </location>
</feature>
<dbReference type="InterPro" id="IPR008979">
    <property type="entry name" value="Galactose-bd-like_sf"/>
</dbReference>
<dbReference type="Gene3D" id="2.60.40.10">
    <property type="entry name" value="Immunoglobulins"/>
    <property type="match status" value="1"/>
</dbReference>
<dbReference type="InterPro" id="IPR006102">
    <property type="entry name" value="Ig-like_GH2"/>
</dbReference>
<dbReference type="FunFam" id="3.20.20.80:FF:000050">
    <property type="entry name" value="Beta-mannosidase B"/>
    <property type="match status" value="1"/>
</dbReference>
<dbReference type="Pfam" id="PF17786">
    <property type="entry name" value="Mannosidase_ig"/>
    <property type="match status" value="1"/>
</dbReference>
<keyword evidence="7" id="KW-0325">Glycoprotein</keyword>
<dbReference type="InterPro" id="IPR054593">
    <property type="entry name" value="Beta-mannosidase-like_N2"/>
</dbReference>
<evidence type="ECO:0000256" key="8">
    <source>
        <dbReference type="ARBA" id="ARBA00023228"/>
    </source>
</evidence>
<evidence type="ECO:0000256" key="9">
    <source>
        <dbReference type="ARBA" id="ARBA00023295"/>
    </source>
</evidence>
<dbReference type="GO" id="GO:0006516">
    <property type="term" value="P:glycoprotein catabolic process"/>
    <property type="evidence" value="ECO:0007669"/>
    <property type="project" value="TreeGrafter"/>
</dbReference>
<keyword evidence="5" id="KW-0732">Signal</keyword>
<evidence type="ECO:0000256" key="1">
    <source>
        <dbReference type="ARBA" id="ARBA00000829"/>
    </source>
</evidence>
<sequence>MLRIDLNGDGWTFGEAGSAERSPGRVPGCVHTDLLAAGRIADPFWADNETALQWIEERDWTYVRTFTVDDELLARDQVQLVLDGLDTVAEVWVNGAVALSSDNMFHRHRVDVRDLLRAGKNEIEVRFESAMRRVREVARSFRPPREFNDPVGGCVGIRKEQCQFGWDWGPRFVTAGLWRPAAIEAWNGARIAGVRVAQRHEAGRVRIALHPELDRLDPGARFRATLSLDDLVVAEAEGSELELNVADPRLWWPAGQGDQPLYEVVVSLQGAETPAWRRRIGLRTVSLDMDSDGAEVAAEDGRSIGRFGFRVNGRLVFAKGANWIPAHSFVAGLGRTELEPLVRAAADAHMNMLRVWGGGVYEDDAFFDLCDELGLLVWQDFMFACTLYPGDDAFVASVRREAEDQVRRLRHHPSLALWCGNNEIVLLNREALAEPEHGENYRRVFLDALPGAVSALSPETPYIHSSPLMTPPGREPAPSEDAHDWEVWARRAPVEHLGTTRHRFLSEFGMQSYPSVELARSFCPEEELNIGSPVFDSHQKFRNGNGVVLDYVGQRYRFPRDYASLAYLSQLHQAWAVGAAVEHCRRSSPTTLGALYWQLNDCWPVASWSSLEFGGGWKALHHHARRFFAPTLLSLRQLGGERRIIGNYRENDSGLVELHVAHDGPGPLRGRIDWRLIDFAGERLEGGTLEVAMNAGSSRMLDVLDLRGSVERIGRDRTVLRAELFVGGRRACEATGFFAPPRSLRLARAPIEVTRDGDMLSVRSETFQHAVHLGQPGDRRWSLDWFDLFPGEERLISLLDHLGRPAALPGEVTPMSLVDSYS</sequence>
<dbReference type="SUPFAM" id="SSF49785">
    <property type="entry name" value="Galactose-binding domain-like"/>
    <property type="match status" value="1"/>
</dbReference>
<dbReference type="InterPro" id="IPR017853">
    <property type="entry name" value="GH"/>
</dbReference>
<evidence type="ECO:0000256" key="12">
    <source>
        <dbReference type="ARBA" id="ARBA00041614"/>
    </source>
</evidence>
<name>A0A2A2SIT4_9SPHN</name>
<evidence type="ECO:0000256" key="4">
    <source>
        <dbReference type="ARBA" id="ARBA00012754"/>
    </source>
</evidence>
<keyword evidence="17" id="KW-1185">Reference proteome</keyword>
<dbReference type="EC" id="3.2.1.25" evidence="4"/>
<evidence type="ECO:0000313" key="16">
    <source>
        <dbReference type="EMBL" id="PAX09070.1"/>
    </source>
</evidence>
<evidence type="ECO:0000256" key="2">
    <source>
        <dbReference type="ARBA" id="ARBA00004371"/>
    </source>
</evidence>
<dbReference type="PANTHER" id="PTHR43730">
    <property type="entry name" value="BETA-MANNOSIDASE"/>
    <property type="match status" value="1"/>
</dbReference>
<dbReference type="Pfam" id="PF22666">
    <property type="entry name" value="Glyco_hydro_2_N2"/>
    <property type="match status" value="1"/>
</dbReference>
<dbReference type="InterPro" id="IPR036156">
    <property type="entry name" value="Beta-gal/glucu_dom_sf"/>
</dbReference>
<keyword evidence="9" id="KW-0326">Glycosidase</keyword>
<keyword evidence="6 16" id="KW-0378">Hydrolase</keyword>
<evidence type="ECO:0000259" key="13">
    <source>
        <dbReference type="Pfam" id="PF00703"/>
    </source>
</evidence>
<dbReference type="Proteomes" id="UP000218151">
    <property type="component" value="Unassembled WGS sequence"/>
</dbReference>
<dbReference type="Gene3D" id="2.60.120.260">
    <property type="entry name" value="Galactose-binding domain-like"/>
    <property type="match status" value="1"/>
</dbReference>
<evidence type="ECO:0000259" key="14">
    <source>
        <dbReference type="Pfam" id="PF17786"/>
    </source>
</evidence>